<feature type="domain" description="DUF6535" evidence="3">
    <location>
        <begin position="95"/>
        <end position="252"/>
    </location>
</feature>
<dbReference type="EMBL" id="KV428045">
    <property type="protein sequence ID" value="KZT39483.1"/>
    <property type="molecule type" value="Genomic_DNA"/>
</dbReference>
<dbReference type="Pfam" id="PF20153">
    <property type="entry name" value="DUF6535"/>
    <property type="match status" value="1"/>
</dbReference>
<feature type="region of interest" description="Disordered" evidence="1">
    <location>
        <begin position="792"/>
        <end position="860"/>
    </location>
</feature>
<keyword evidence="2" id="KW-1133">Transmembrane helix</keyword>
<dbReference type="Proteomes" id="UP000076798">
    <property type="component" value="Unassembled WGS sequence"/>
</dbReference>
<keyword evidence="2" id="KW-0472">Membrane</keyword>
<evidence type="ECO:0000259" key="3">
    <source>
        <dbReference type="Pfam" id="PF20153"/>
    </source>
</evidence>
<dbReference type="AlphaFoldDB" id="A0A166EDX2"/>
<evidence type="ECO:0000313" key="5">
    <source>
        <dbReference type="Proteomes" id="UP000076798"/>
    </source>
</evidence>
<sequence length="860" mass="96746">MSMLGNQDNSSDDAVEQARIANTPTQPDVQPSVNHFAALLAAVEKLNSTMEGVKSTLIDHGRKFDILTKDALKNDQPYDEKALDDESTCTALYDIVMSKTKEKVEEWNGTIDVTLIFIALFSAVLTAFLVPASQALTPSPSSASTPGNSTSTSASQDPPPLPARSDEAVCALYYLSLITAIIVAVLSVLGRQWVRKLTIRPDVKSWKARTLWHVERMRRAEIWIKALMETVYWSLLLSIGLFITGLLYQLWNLSTSFERKANILLATWGLGIILSSGILMTMVATTYHAVRYQGSVFEGLLSRTVVDIGRRLSKGGPKETEQPENPSSSPAGVLQRSRDWALVKILSTLRRCRKPAHGLNLKVLQQVRLQVPKAVTNLWLCAPRLARRIKSLSLKKASSKFRNWAGALQSRVECDSMDGLLDTYLGLIGEASDPALLERAVASFSLSTWVRHGSGSTDHLLQSYTRLMATDTSVRVRETLNIQLSRFVPWLHERRAQLVVQKRERVNRWKGVSRQRVPNYQEWVQKFEAQIKEEDEEERRMLEVAKFYLLQPRHGIYRHIIASKENYANVLDSLLLPLEEFMAKALCELDQNRRLGLGNAEDMVYSALSHCHTLLYDKDPEKENIVRRILSHVDLFSLLRSICEGDFFKLETSFCDLVISGRKIEALLFLLEFVQEDHDWSRNDSHDLSVLFVAIAGSGYDIPANIDLSPIISHISRHPAHSCWRQTSNIAVNYLTQYHDIATLDDVSSILHFLQLCLDPYPTDQERFHASPETRDKAALLLSRYRTLHESHSSSADVELMPTDDPTQPVEGPPSSAPHARPDSQIPVDRVPSATEGLIRQADQSSSVHIEMEDFSPPRP</sequence>
<dbReference type="InterPro" id="IPR045338">
    <property type="entry name" value="DUF6535"/>
</dbReference>
<feature type="transmembrane region" description="Helical" evidence="2">
    <location>
        <begin position="226"/>
        <end position="251"/>
    </location>
</feature>
<evidence type="ECO:0000313" key="4">
    <source>
        <dbReference type="EMBL" id="KZT39483.1"/>
    </source>
</evidence>
<protein>
    <recommendedName>
        <fullName evidence="3">DUF6535 domain-containing protein</fullName>
    </recommendedName>
</protein>
<name>A0A166EDX2_9AGAM</name>
<reference evidence="4 5" key="1">
    <citation type="journal article" date="2016" name="Mol. Biol. Evol.">
        <title>Comparative Genomics of Early-Diverging Mushroom-Forming Fungi Provides Insights into the Origins of Lignocellulose Decay Capabilities.</title>
        <authorList>
            <person name="Nagy L.G."/>
            <person name="Riley R."/>
            <person name="Tritt A."/>
            <person name="Adam C."/>
            <person name="Daum C."/>
            <person name="Floudas D."/>
            <person name="Sun H."/>
            <person name="Yadav J.S."/>
            <person name="Pangilinan J."/>
            <person name="Larsson K.H."/>
            <person name="Matsuura K."/>
            <person name="Barry K."/>
            <person name="Labutti K."/>
            <person name="Kuo R."/>
            <person name="Ohm R.A."/>
            <person name="Bhattacharya S.S."/>
            <person name="Shirouzu T."/>
            <person name="Yoshinaga Y."/>
            <person name="Martin F.M."/>
            <person name="Grigoriev I.V."/>
            <person name="Hibbett D.S."/>
        </authorList>
    </citation>
    <scope>NUCLEOTIDE SEQUENCE [LARGE SCALE GENOMIC DNA]</scope>
    <source>
        <strain evidence="4 5">HHB10207 ss-3</strain>
    </source>
</reference>
<organism evidence="4 5">
    <name type="scientific">Sistotremastrum suecicum HHB10207 ss-3</name>
    <dbReference type="NCBI Taxonomy" id="1314776"/>
    <lineage>
        <taxon>Eukaryota</taxon>
        <taxon>Fungi</taxon>
        <taxon>Dikarya</taxon>
        <taxon>Basidiomycota</taxon>
        <taxon>Agaricomycotina</taxon>
        <taxon>Agaricomycetes</taxon>
        <taxon>Sistotremastrales</taxon>
        <taxon>Sistotremastraceae</taxon>
        <taxon>Sistotremastrum</taxon>
    </lineage>
</organism>
<gene>
    <name evidence="4" type="ORF">SISSUDRAFT_1127988</name>
</gene>
<keyword evidence="5" id="KW-1185">Reference proteome</keyword>
<evidence type="ECO:0000256" key="1">
    <source>
        <dbReference type="SAM" id="MobiDB-lite"/>
    </source>
</evidence>
<dbReference type="OrthoDB" id="3221808at2759"/>
<feature type="compositionally biased region" description="Low complexity" evidence="1">
    <location>
        <begin position="138"/>
        <end position="155"/>
    </location>
</feature>
<feature type="transmembrane region" description="Helical" evidence="2">
    <location>
        <begin position="171"/>
        <end position="190"/>
    </location>
</feature>
<feature type="transmembrane region" description="Helical" evidence="2">
    <location>
        <begin position="107"/>
        <end position="130"/>
    </location>
</feature>
<feature type="region of interest" description="Disordered" evidence="1">
    <location>
        <begin position="312"/>
        <end position="334"/>
    </location>
</feature>
<keyword evidence="2" id="KW-0812">Transmembrane</keyword>
<proteinExistence type="predicted"/>
<feature type="region of interest" description="Disordered" evidence="1">
    <location>
        <begin position="138"/>
        <end position="162"/>
    </location>
</feature>
<feature type="transmembrane region" description="Helical" evidence="2">
    <location>
        <begin position="263"/>
        <end position="284"/>
    </location>
</feature>
<evidence type="ECO:0000256" key="2">
    <source>
        <dbReference type="SAM" id="Phobius"/>
    </source>
</evidence>
<accession>A0A166EDX2</accession>